<protein>
    <submittedName>
        <fullName evidence="2">AzlD domain-containing protein</fullName>
    </submittedName>
</protein>
<keyword evidence="3" id="KW-1185">Reference proteome</keyword>
<keyword evidence="1" id="KW-0472">Membrane</keyword>
<dbReference type="EMBL" id="VRYY01000258">
    <property type="protein sequence ID" value="MBG3877291.1"/>
    <property type="molecule type" value="Genomic_DNA"/>
</dbReference>
<name>A0ABS0J5P4_9BACT</name>
<dbReference type="RefSeq" id="WP_196609277.1">
    <property type="nucleotide sequence ID" value="NZ_VRYY01000258.1"/>
</dbReference>
<dbReference type="Proteomes" id="UP001194469">
    <property type="component" value="Unassembled WGS sequence"/>
</dbReference>
<comment type="caution">
    <text evidence="2">The sequence shown here is derived from an EMBL/GenBank/DDBJ whole genome shotgun (WGS) entry which is preliminary data.</text>
</comment>
<evidence type="ECO:0000313" key="3">
    <source>
        <dbReference type="Proteomes" id="UP001194469"/>
    </source>
</evidence>
<keyword evidence="1" id="KW-1133">Transmembrane helix</keyword>
<organism evidence="2 3">
    <name type="scientific">Nitratidesulfovibrio oxamicus</name>
    <dbReference type="NCBI Taxonomy" id="32016"/>
    <lineage>
        <taxon>Bacteria</taxon>
        <taxon>Pseudomonadati</taxon>
        <taxon>Thermodesulfobacteriota</taxon>
        <taxon>Desulfovibrionia</taxon>
        <taxon>Desulfovibrionales</taxon>
        <taxon>Desulfovibrionaceae</taxon>
        <taxon>Nitratidesulfovibrio</taxon>
    </lineage>
</organism>
<keyword evidence="1" id="KW-0812">Transmembrane</keyword>
<reference evidence="2 3" key="1">
    <citation type="submission" date="2019-08" db="EMBL/GenBank/DDBJ databases">
        <authorList>
            <person name="Luo N."/>
        </authorList>
    </citation>
    <scope>NUCLEOTIDE SEQUENCE [LARGE SCALE GENOMIC DNA]</scope>
    <source>
        <strain evidence="2 3">NCIMB 9442</strain>
    </source>
</reference>
<evidence type="ECO:0000256" key="1">
    <source>
        <dbReference type="SAM" id="Phobius"/>
    </source>
</evidence>
<dbReference type="InterPro" id="IPR008407">
    <property type="entry name" value="Brnchd-chn_aa_trnsp_AzlD"/>
</dbReference>
<gene>
    <name evidence="2" type="ORF">FVW20_09750</name>
</gene>
<feature type="transmembrane region" description="Helical" evidence="1">
    <location>
        <begin position="36"/>
        <end position="53"/>
    </location>
</feature>
<sequence>MTTTFFLMLCGMLAVTYIPRAVPLQLLSQRELNPVITRWLSFVPPAVLAALLAPDLIMKQGSVHITADNLYLLAAVPATLVAWRTGSFFGTIAVGMVAVACARFFGMT</sequence>
<dbReference type="Pfam" id="PF05437">
    <property type="entry name" value="AzlD"/>
    <property type="match status" value="1"/>
</dbReference>
<feature type="transmembrane region" description="Helical" evidence="1">
    <location>
        <begin position="88"/>
        <end position="106"/>
    </location>
</feature>
<accession>A0ABS0J5P4</accession>
<proteinExistence type="predicted"/>
<evidence type="ECO:0000313" key="2">
    <source>
        <dbReference type="EMBL" id="MBG3877291.1"/>
    </source>
</evidence>